<feature type="compositionally biased region" description="Polar residues" evidence="1">
    <location>
        <begin position="1"/>
        <end position="28"/>
    </location>
</feature>
<name>A0A314Z9M0_PRUYE</name>
<accession>A0A314Z9M0</accession>
<evidence type="ECO:0000313" key="2">
    <source>
        <dbReference type="EMBL" id="PQQ14054.1"/>
    </source>
</evidence>
<comment type="caution">
    <text evidence="2">The sequence shown here is derived from an EMBL/GenBank/DDBJ whole genome shotgun (WGS) entry which is preliminary data.</text>
</comment>
<gene>
    <name evidence="2" type="ORF">Pyn_07931</name>
</gene>
<sequence>MPTVLISGTPSPNLNSTPQPDLNQQTRPFTKRPPASLSHTTPPPVDPATHSCTRRRSHTTHVATLQAPKMEKTV</sequence>
<protein>
    <submittedName>
        <fullName evidence="2">Uncharacterized protein</fullName>
    </submittedName>
</protein>
<proteinExistence type="predicted"/>
<evidence type="ECO:0000256" key="1">
    <source>
        <dbReference type="SAM" id="MobiDB-lite"/>
    </source>
</evidence>
<dbReference type="Proteomes" id="UP000250321">
    <property type="component" value="Unassembled WGS sequence"/>
</dbReference>
<dbReference type="AlphaFoldDB" id="A0A314Z9M0"/>
<evidence type="ECO:0000313" key="3">
    <source>
        <dbReference type="Proteomes" id="UP000250321"/>
    </source>
</evidence>
<feature type="region of interest" description="Disordered" evidence="1">
    <location>
        <begin position="1"/>
        <end position="74"/>
    </location>
</feature>
<reference evidence="2 3" key="1">
    <citation type="submission" date="2018-02" db="EMBL/GenBank/DDBJ databases">
        <title>Draft genome of wild Prunus yedoensis var. nudiflora.</title>
        <authorList>
            <person name="Baek S."/>
            <person name="Kim J.-H."/>
            <person name="Choi K."/>
            <person name="Kim G.-B."/>
            <person name="Cho A."/>
            <person name="Jang H."/>
            <person name="Shin C.-H."/>
            <person name="Yu H.-J."/>
            <person name="Mun J.-H."/>
        </authorList>
    </citation>
    <scope>NUCLEOTIDE SEQUENCE [LARGE SCALE GENOMIC DNA]</scope>
    <source>
        <strain evidence="3">cv. Jeju island</strain>
        <tissue evidence="2">Leaf</tissue>
    </source>
</reference>
<dbReference type="EMBL" id="PJQY01000275">
    <property type="protein sequence ID" value="PQQ14054.1"/>
    <property type="molecule type" value="Genomic_DNA"/>
</dbReference>
<keyword evidence="3" id="KW-1185">Reference proteome</keyword>
<organism evidence="2 3">
    <name type="scientific">Prunus yedoensis var. nudiflora</name>
    <dbReference type="NCBI Taxonomy" id="2094558"/>
    <lineage>
        <taxon>Eukaryota</taxon>
        <taxon>Viridiplantae</taxon>
        <taxon>Streptophyta</taxon>
        <taxon>Embryophyta</taxon>
        <taxon>Tracheophyta</taxon>
        <taxon>Spermatophyta</taxon>
        <taxon>Magnoliopsida</taxon>
        <taxon>eudicotyledons</taxon>
        <taxon>Gunneridae</taxon>
        <taxon>Pentapetalae</taxon>
        <taxon>rosids</taxon>
        <taxon>fabids</taxon>
        <taxon>Rosales</taxon>
        <taxon>Rosaceae</taxon>
        <taxon>Amygdaloideae</taxon>
        <taxon>Amygdaleae</taxon>
        <taxon>Prunus</taxon>
    </lineage>
</organism>